<feature type="transmembrane region" description="Helical" evidence="3">
    <location>
        <begin position="6"/>
        <end position="26"/>
    </location>
</feature>
<organism evidence="5 6">
    <name type="scientific">Bacillus phage PBC2</name>
    <dbReference type="NCBI Taxonomy" id="1675029"/>
    <lineage>
        <taxon>Viruses</taxon>
        <taxon>Duplodnaviria</taxon>
        <taxon>Heunggongvirae</taxon>
        <taxon>Uroviricota</taxon>
        <taxon>Caudoviricetes</taxon>
        <taxon>Andregratiavirinae</taxon>
        <taxon>Haetaevirus</taxon>
        <taxon>Haetaevirus PBC2</taxon>
    </lineage>
</organism>
<feature type="region of interest" description="Disordered" evidence="2">
    <location>
        <begin position="117"/>
        <end position="155"/>
    </location>
</feature>
<feature type="compositionally biased region" description="Low complexity" evidence="2">
    <location>
        <begin position="131"/>
        <end position="141"/>
    </location>
</feature>
<feature type="domain" description="3D" evidence="4">
    <location>
        <begin position="197"/>
        <end position="256"/>
    </location>
</feature>
<reference evidence="5 6" key="1">
    <citation type="submission" date="2015-06" db="EMBL/GenBank/DDBJ databases">
        <title>Complete genome sequence of Bacillus cereus phage PBC2.</title>
        <authorList>
            <person name="Kong M."/>
            <person name="Ryu S."/>
        </authorList>
    </citation>
    <scope>NUCLEOTIDE SEQUENCE [LARGE SCALE GENOMIC DNA]</scope>
</reference>
<keyword evidence="1" id="KW-0732">Signal</keyword>
<evidence type="ECO:0000313" key="5">
    <source>
        <dbReference type="EMBL" id="AKQ08397.1"/>
    </source>
</evidence>
<keyword evidence="6" id="KW-1185">Reference proteome</keyword>
<dbReference type="InterPro" id="IPR010611">
    <property type="entry name" value="3D_dom"/>
</dbReference>
<gene>
    <name evidence="5" type="ORF">PBC2_082</name>
</gene>
<dbReference type="GO" id="GO:0019867">
    <property type="term" value="C:outer membrane"/>
    <property type="evidence" value="ECO:0007669"/>
    <property type="project" value="InterPro"/>
</dbReference>
<accession>A0A218KBX6</accession>
<proteinExistence type="predicted"/>
<dbReference type="Pfam" id="PF06725">
    <property type="entry name" value="3D"/>
    <property type="match status" value="1"/>
</dbReference>
<dbReference type="GO" id="GO:0009254">
    <property type="term" value="P:peptidoglycan turnover"/>
    <property type="evidence" value="ECO:0007669"/>
    <property type="project" value="InterPro"/>
</dbReference>
<dbReference type="CDD" id="cd14667">
    <property type="entry name" value="3D_containing_proteins"/>
    <property type="match status" value="1"/>
</dbReference>
<protein>
    <recommendedName>
        <fullName evidence="4">3D domain-containing protein</fullName>
    </recommendedName>
</protein>
<keyword evidence="3" id="KW-1133">Transmembrane helix</keyword>
<evidence type="ECO:0000256" key="1">
    <source>
        <dbReference type="ARBA" id="ARBA00022729"/>
    </source>
</evidence>
<dbReference type="InterPro" id="IPR036908">
    <property type="entry name" value="RlpA-like_sf"/>
</dbReference>
<name>A0A218KBX6_9CAUD</name>
<dbReference type="Proteomes" id="UP000223102">
    <property type="component" value="Segment"/>
</dbReference>
<dbReference type="GO" id="GO:0004553">
    <property type="term" value="F:hydrolase activity, hydrolyzing O-glycosyl compounds"/>
    <property type="evidence" value="ECO:0007669"/>
    <property type="project" value="InterPro"/>
</dbReference>
<feature type="compositionally biased region" description="Basic and acidic residues" evidence="2">
    <location>
        <begin position="142"/>
        <end position="151"/>
    </location>
</feature>
<sequence>MNKKFIIGGVMTAQLMLTIGLGAYSYDTLGRKNAEINENNKIIAKLDGDGKKKDKKIQEIEQKLIEIDGKLQETEKVKAEQENKINEQSKQIEEQNQNAENYQNKIKELEKELNFKKQKKGSDVKKEEQKPQVQQAVAQAPKKQEEKKQESNGRTITVEATAYTNHPSENGTYGGKVVTRTGLDISNTITYNGMGIIATDPSVIPLNSIVKIEGLGTYIALDTGSAIQGNRIDILMGDSTQTYNWGRRNVQVTIMN</sequence>
<keyword evidence="3" id="KW-0812">Transmembrane</keyword>
<evidence type="ECO:0000259" key="4">
    <source>
        <dbReference type="Pfam" id="PF06725"/>
    </source>
</evidence>
<feature type="compositionally biased region" description="Basic and acidic residues" evidence="2">
    <location>
        <begin position="117"/>
        <end position="130"/>
    </location>
</feature>
<dbReference type="SUPFAM" id="SSF50685">
    <property type="entry name" value="Barwin-like endoglucanases"/>
    <property type="match status" value="1"/>
</dbReference>
<keyword evidence="3" id="KW-0472">Membrane</keyword>
<dbReference type="InterPro" id="IPR059180">
    <property type="entry name" value="3D_YorM"/>
</dbReference>
<evidence type="ECO:0000313" key="6">
    <source>
        <dbReference type="Proteomes" id="UP000223102"/>
    </source>
</evidence>
<evidence type="ECO:0000256" key="3">
    <source>
        <dbReference type="SAM" id="Phobius"/>
    </source>
</evidence>
<dbReference type="Gene3D" id="2.40.40.10">
    <property type="entry name" value="RlpA-like domain"/>
    <property type="match status" value="1"/>
</dbReference>
<dbReference type="PANTHER" id="PTHR39160">
    <property type="entry name" value="CELL WALL-BINDING PROTEIN YOCH"/>
    <property type="match status" value="1"/>
</dbReference>
<evidence type="ECO:0000256" key="2">
    <source>
        <dbReference type="SAM" id="MobiDB-lite"/>
    </source>
</evidence>
<dbReference type="EMBL" id="KT070867">
    <property type="protein sequence ID" value="AKQ08397.1"/>
    <property type="molecule type" value="Genomic_DNA"/>
</dbReference>
<dbReference type="InterPro" id="IPR051933">
    <property type="entry name" value="Resuscitation_pf_RpfB"/>
</dbReference>
<dbReference type="PANTHER" id="PTHR39160:SF6">
    <property type="entry name" value="CELL WALL-BINDING PROTEIN YOCH"/>
    <property type="match status" value="1"/>
</dbReference>